<dbReference type="AlphaFoldDB" id="A0A1V2A701"/>
<dbReference type="RefSeq" id="WP_076766281.1">
    <property type="nucleotide sequence ID" value="NZ_MSFI01000019.1"/>
</dbReference>
<feature type="transmembrane region" description="Helical" evidence="9">
    <location>
        <begin position="158"/>
        <end position="174"/>
    </location>
</feature>
<keyword evidence="3 9" id="KW-0812">Transmembrane</keyword>
<evidence type="ECO:0000256" key="7">
    <source>
        <dbReference type="ARBA" id="ARBA00023136"/>
    </source>
</evidence>
<keyword evidence="8" id="KW-0961">Cell wall biogenesis/degradation</keyword>
<dbReference type="Pfam" id="PF03023">
    <property type="entry name" value="MurJ"/>
    <property type="match status" value="1"/>
</dbReference>
<feature type="transmembrane region" description="Helical" evidence="9">
    <location>
        <begin position="340"/>
        <end position="362"/>
    </location>
</feature>
<dbReference type="GO" id="GO:0071555">
    <property type="term" value="P:cell wall organization"/>
    <property type="evidence" value="ECO:0007669"/>
    <property type="project" value="UniProtKB-UniRule"/>
</dbReference>
<evidence type="ECO:0000256" key="3">
    <source>
        <dbReference type="ARBA" id="ARBA00022692"/>
    </source>
</evidence>
<feature type="transmembrane region" description="Helical" evidence="9">
    <location>
        <begin position="124"/>
        <end position="146"/>
    </location>
</feature>
<dbReference type="PANTHER" id="PTHR47019">
    <property type="entry name" value="LIPID II FLIPPASE MURJ"/>
    <property type="match status" value="1"/>
</dbReference>
<name>A0A1V2A701_9BACI</name>
<organism evidence="10 11">
    <name type="scientific">Domibacillus epiphyticus</name>
    <dbReference type="NCBI Taxonomy" id="1714355"/>
    <lineage>
        <taxon>Bacteria</taxon>
        <taxon>Bacillati</taxon>
        <taxon>Bacillota</taxon>
        <taxon>Bacilli</taxon>
        <taxon>Bacillales</taxon>
        <taxon>Bacillaceae</taxon>
        <taxon>Domibacillus</taxon>
    </lineage>
</organism>
<sequence length="505" mass="56438">MSLKKTALWLGLLALVVKLSGFVRESIIAYEFGVSSDTDAYLLAFSFITLVIAMIAGGFNNVFLPMYVKKRKESPEQTDRSANGIMNMTFLLFIGISIIGYFLAPLFVPIIYGSMTQATEETAVSITRFFFAFMSFIALTSILDSYLQGRRIFVPSQIAKLLQTIVGVSFALLFSEQWGIASLAYGFIAGTILGILVQFFYLFKKNYRWQPVLSVDKEFQQSFITLLAPALLSSVVGQINVFVNKAFASGIGEGPVSYLNYAQLLSSIPHTIYATTIAVIIFTLLSEQVDDRKRFQNTFFSGMQISLLTLAPIAAGLYVVGEQALSFIYERGKFTSEDTHNTYIALVFYLPIIVTQGMQYIVAKAMYAQGKTKIVFRVSVFTIALNALLNWLFVGPLGYPGLALTSSLVSLYYLTACTIFVYKDFDKSEPARLIGLLIRTAIVTAFMAIPLYFIRPFFEDLYSLWQLAILVPIGVLLYIAGLFFFYKEGFRKLLSIVKRNRSSLS</sequence>
<dbReference type="GO" id="GO:0015648">
    <property type="term" value="F:lipid-linked peptidoglycan transporter activity"/>
    <property type="evidence" value="ECO:0007669"/>
    <property type="project" value="UniProtKB-UniRule"/>
</dbReference>
<feature type="transmembrane region" description="Helical" evidence="9">
    <location>
        <begin position="89"/>
        <end position="112"/>
    </location>
</feature>
<keyword evidence="11" id="KW-1185">Reference proteome</keyword>
<comment type="similarity">
    <text evidence="8">Belongs to the MurJ/MviN family.</text>
</comment>
<comment type="subcellular location">
    <subcellularLocation>
        <location evidence="1">Cell membrane</location>
        <topology evidence="1">Multi-pass membrane protein</topology>
    </subcellularLocation>
</comment>
<dbReference type="InterPro" id="IPR004268">
    <property type="entry name" value="MurJ"/>
</dbReference>
<feature type="transmembrane region" description="Helical" evidence="9">
    <location>
        <begin position="374"/>
        <end position="393"/>
    </location>
</feature>
<evidence type="ECO:0000256" key="1">
    <source>
        <dbReference type="ARBA" id="ARBA00004651"/>
    </source>
</evidence>
<keyword evidence="4 8" id="KW-0133">Cell shape</keyword>
<keyword evidence="6 9" id="KW-1133">Transmembrane helix</keyword>
<reference evidence="10 11" key="1">
    <citation type="submission" date="2016-12" db="EMBL/GenBank/DDBJ databases">
        <title>Domibacillus sp. SAB 38T whole genome sequencing.</title>
        <authorList>
            <person name="Verma A."/>
            <person name="Ojha A.K."/>
            <person name="Krishnamurthi S."/>
        </authorList>
    </citation>
    <scope>NUCLEOTIDE SEQUENCE [LARGE SCALE GENOMIC DNA]</scope>
    <source>
        <strain evidence="10 11">SAB 38</strain>
    </source>
</reference>
<feature type="transmembrane region" description="Helical" evidence="9">
    <location>
        <begin position="297"/>
        <end position="320"/>
    </location>
</feature>
<evidence type="ECO:0000256" key="6">
    <source>
        <dbReference type="ARBA" id="ARBA00022989"/>
    </source>
</evidence>
<feature type="transmembrane region" description="Helical" evidence="9">
    <location>
        <begin position="465"/>
        <end position="486"/>
    </location>
</feature>
<evidence type="ECO:0000256" key="9">
    <source>
        <dbReference type="SAM" id="Phobius"/>
    </source>
</evidence>
<dbReference type="CDD" id="cd13123">
    <property type="entry name" value="MATE_MurJ_like"/>
    <property type="match status" value="1"/>
</dbReference>
<dbReference type="PRINTS" id="PR01806">
    <property type="entry name" value="VIRFACTRMVIN"/>
</dbReference>
<feature type="transmembrane region" description="Helical" evidence="9">
    <location>
        <begin position="180"/>
        <end position="203"/>
    </location>
</feature>
<dbReference type="GO" id="GO:0034204">
    <property type="term" value="P:lipid translocation"/>
    <property type="evidence" value="ECO:0007669"/>
    <property type="project" value="TreeGrafter"/>
</dbReference>
<dbReference type="STRING" id="1714355.BTO28_11240"/>
<feature type="transmembrane region" description="Helical" evidence="9">
    <location>
        <begin position="399"/>
        <end position="421"/>
    </location>
</feature>
<evidence type="ECO:0000256" key="2">
    <source>
        <dbReference type="ARBA" id="ARBA00022475"/>
    </source>
</evidence>
<feature type="transmembrane region" description="Helical" evidence="9">
    <location>
        <begin position="263"/>
        <end position="285"/>
    </location>
</feature>
<dbReference type="Proteomes" id="UP000188613">
    <property type="component" value="Unassembled WGS sequence"/>
</dbReference>
<comment type="function">
    <text evidence="8">Involved in peptidoglycan biosynthesis. Transports lipid-linked peptidoglycan precursors from the inner to the outer leaflet of the cytoplasmic membrane.</text>
</comment>
<dbReference type="PANTHER" id="PTHR47019:SF1">
    <property type="entry name" value="LIPID II FLIPPASE MURJ"/>
    <property type="match status" value="1"/>
</dbReference>
<evidence type="ECO:0000256" key="8">
    <source>
        <dbReference type="PIRNR" id="PIRNR002869"/>
    </source>
</evidence>
<keyword evidence="5 8" id="KW-0573">Peptidoglycan synthesis</keyword>
<dbReference type="GO" id="GO:0009252">
    <property type="term" value="P:peptidoglycan biosynthetic process"/>
    <property type="evidence" value="ECO:0007669"/>
    <property type="project" value="UniProtKB-UniRule"/>
</dbReference>
<accession>A0A1V2A701</accession>
<evidence type="ECO:0000256" key="4">
    <source>
        <dbReference type="ARBA" id="ARBA00022960"/>
    </source>
</evidence>
<comment type="caution">
    <text evidence="10">The sequence shown here is derived from an EMBL/GenBank/DDBJ whole genome shotgun (WGS) entry which is preliminary data.</text>
</comment>
<gene>
    <name evidence="10" type="ORF">BTO28_11240</name>
</gene>
<feature type="transmembrane region" description="Helical" evidence="9">
    <location>
        <begin position="433"/>
        <end position="453"/>
    </location>
</feature>
<keyword evidence="7 8" id="KW-0472">Membrane</keyword>
<evidence type="ECO:0000256" key="5">
    <source>
        <dbReference type="ARBA" id="ARBA00022984"/>
    </source>
</evidence>
<protein>
    <recommendedName>
        <fullName evidence="8">Lipid II flippase</fullName>
    </recommendedName>
</protein>
<dbReference type="GO" id="GO:0005886">
    <property type="term" value="C:plasma membrane"/>
    <property type="evidence" value="ECO:0007669"/>
    <property type="project" value="UniProtKB-SubCell"/>
</dbReference>
<evidence type="ECO:0000313" key="11">
    <source>
        <dbReference type="Proteomes" id="UP000188613"/>
    </source>
</evidence>
<evidence type="ECO:0000313" key="10">
    <source>
        <dbReference type="EMBL" id="OMP66614.1"/>
    </source>
</evidence>
<dbReference type="PIRSF" id="PIRSF002869">
    <property type="entry name" value="MviN"/>
    <property type="match status" value="1"/>
</dbReference>
<dbReference type="NCBIfam" id="TIGR01695">
    <property type="entry name" value="murJ_mviN"/>
    <property type="match status" value="1"/>
</dbReference>
<dbReference type="EMBL" id="MSFI01000019">
    <property type="protein sequence ID" value="OMP66614.1"/>
    <property type="molecule type" value="Genomic_DNA"/>
</dbReference>
<proteinExistence type="inferred from homology"/>
<feature type="transmembrane region" description="Helical" evidence="9">
    <location>
        <begin position="41"/>
        <end position="68"/>
    </location>
</feature>
<dbReference type="InterPro" id="IPR051050">
    <property type="entry name" value="Lipid_II_flippase_MurJ/MviN"/>
</dbReference>
<keyword evidence="2 8" id="KW-1003">Cell membrane</keyword>
<dbReference type="OrthoDB" id="9804143at2"/>
<feature type="transmembrane region" description="Helical" evidence="9">
    <location>
        <begin position="223"/>
        <end position="243"/>
    </location>
</feature>
<dbReference type="GO" id="GO:0008360">
    <property type="term" value="P:regulation of cell shape"/>
    <property type="evidence" value="ECO:0007669"/>
    <property type="project" value="UniProtKB-UniRule"/>
</dbReference>
<keyword evidence="8" id="KW-0813">Transport</keyword>